<feature type="region of interest" description="Disordered" evidence="7">
    <location>
        <begin position="118"/>
        <end position="317"/>
    </location>
</feature>
<dbReference type="GO" id="GO:0005886">
    <property type="term" value="C:plasma membrane"/>
    <property type="evidence" value="ECO:0007669"/>
    <property type="project" value="InterPro"/>
</dbReference>
<evidence type="ECO:0000313" key="9">
    <source>
        <dbReference type="EMBL" id="KAF6481610.1"/>
    </source>
</evidence>
<accession>A0A7J8IBJ6</accession>
<feature type="compositionally biased region" description="Basic and acidic residues" evidence="7">
    <location>
        <begin position="484"/>
        <end position="495"/>
    </location>
</feature>
<proteinExistence type="predicted"/>
<evidence type="ECO:0000256" key="2">
    <source>
        <dbReference type="ARBA" id="ARBA00022553"/>
    </source>
</evidence>
<dbReference type="GO" id="GO:0072659">
    <property type="term" value="P:protein localization to plasma membrane"/>
    <property type="evidence" value="ECO:0007669"/>
    <property type="project" value="TreeGrafter"/>
</dbReference>
<dbReference type="InterPro" id="IPR001452">
    <property type="entry name" value="SH3_domain"/>
</dbReference>
<dbReference type="SUPFAM" id="SSF50044">
    <property type="entry name" value="SH3-domain"/>
    <property type="match status" value="1"/>
</dbReference>
<comment type="subunit">
    <text evidence="4">Interacts with SKAP2, LCP2 and DBNL. May interact with LYN. Interacts with NEK6.</text>
</comment>
<evidence type="ECO:0000256" key="6">
    <source>
        <dbReference type="PROSITE-ProRule" id="PRU00192"/>
    </source>
</evidence>
<dbReference type="GO" id="GO:0008289">
    <property type="term" value="F:lipid binding"/>
    <property type="evidence" value="ECO:0007669"/>
    <property type="project" value="UniProtKB-KW"/>
</dbReference>
<reference evidence="9 10" key="1">
    <citation type="journal article" date="2020" name="Nature">
        <title>Six reference-quality genomes reveal evolution of bat adaptations.</title>
        <authorList>
            <person name="Jebb D."/>
            <person name="Huang Z."/>
            <person name="Pippel M."/>
            <person name="Hughes G.M."/>
            <person name="Lavrichenko K."/>
            <person name="Devanna P."/>
            <person name="Winkler S."/>
            <person name="Jermiin L.S."/>
            <person name="Skirmuntt E.C."/>
            <person name="Katzourakis A."/>
            <person name="Burkitt-Gray L."/>
            <person name="Ray D.A."/>
            <person name="Sullivan K.A.M."/>
            <person name="Roscito J.G."/>
            <person name="Kirilenko B.M."/>
            <person name="Davalos L.M."/>
            <person name="Corthals A.P."/>
            <person name="Power M.L."/>
            <person name="Jones G."/>
            <person name="Ransome R.D."/>
            <person name="Dechmann D.K.N."/>
            <person name="Locatelli A.G."/>
            <person name="Puechmaille S.J."/>
            <person name="Fedrigo O."/>
            <person name="Jarvis E.D."/>
            <person name="Hiller M."/>
            <person name="Vernes S.C."/>
            <person name="Myers E.W."/>
            <person name="Teeling E.C."/>
        </authorList>
    </citation>
    <scope>NUCLEOTIDE SEQUENCE [LARGE SCALE GENOMIC DNA]</scope>
    <source>
        <strain evidence="9">MMolMol1</strain>
        <tissue evidence="9">Muscle</tissue>
    </source>
</reference>
<name>A0A7J8IBJ6_MOLMO</name>
<evidence type="ECO:0000256" key="3">
    <source>
        <dbReference type="ARBA" id="ARBA00023121"/>
    </source>
</evidence>
<evidence type="ECO:0000256" key="4">
    <source>
        <dbReference type="ARBA" id="ARBA00063710"/>
    </source>
</evidence>
<dbReference type="FunCoup" id="A0A7J8IBJ6">
    <property type="interactions" value="29"/>
</dbReference>
<dbReference type="InterPro" id="IPR036028">
    <property type="entry name" value="SH3-like_dom_sf"/>
</dbReference>
<dbReference type="Proteomes" id="UP000550707">
    <property type="component" value="Unassembled WGS sequence"/>
</dbReference>
<sequence length="641" mass="72334">MGSHQDFRSLQAKFQASQPETSELPPKSPKPEFKKLLKKFPQPEPSEHSKKFPQLEFSAVPRKPLQLEFADLPRKSPQTEFSAVSRKPPQTEFTDLPKKPFKSEFSELKKFPQLEATVFSRKPLQPEVSEATQNALQLEPSALAQKPQQPDLSNPTRPPTEPKFSTFPRKFWQPEPNEVTTKPSKAEFSNFPKKPPNPEFREPQQPQMPHPNFPQPDFSAFPKKTPSPQLSNLPKKSLQPETGDLTRTSSEPDVCVFPKRPRQSEFKALSKPLQPKLGSLPRTSSEPEVSLHPRKFLQPESQGTPHKFSQPEPSALPKKPLQVEFFRDPSRKPLLPGFVSESSLPTAVEGSSTRFPLSPGFRARQQRSGVLTHSGVTRPGLKPGHPPRQRPLPPVSSLGPPPAKPPLPPGLKDIQKFQIPSAAATALWKTRSSAGTHFQARQPKAIPKDPEIYELYDDVELINSSLSPEGKDEVPSIQQPPRKAAQDTELRKEKAPQPQQLLPMDPKARKQIRKVEKAEREFRKKFKFEGEIVIQTRMMIDPNAKTRRGGGKHLGIRRGEILEVIEFTNKEEMLCRDTKGKYGYVPRTALLPLETEVYDDVGFLRILDPSLEVTELPRFTPDHVVDHIKPFFKVITASCLS</sequence>
<evidence type="ECO:0000313" key="10">
    <source>
        <dbReference type="Proteomes" id="UP000550707"/>
    </source>
</evidence>
<protein>
    <recommendedName>
        <fullName evidence="5">PML-RARA-regulated adapter molecule 1</fullName>
    </recommendedName>
</protein>
<keyword evidence="10" id="KW-1185">Reference proteome</keyword>
<gene>
    <name evidence="9" type="ORF">HJG59_014741</name>
</gene>
<evidence type="ECO:0000256" key="7">
    <source>
        <dbReference type="SAM" id="MobiDB-lite"/>
    </source>
</evidence>
<dbReference type="GO" id="GO:0007229">
    <property type="term" value="P:integrin-mediated signaling pathway"/>
    <property type="evidence" value="ECO:0007669"/>
    <property type="project" value="InterPro"/>
</dbReference>
<evidence type="ECO:0000256" key="5">
    <source>
        <dbReference type="ARBA" id="ARBA00074948"/>
    </source>
</evidence>
<feature type="compositionally biased region" description="Pro residues" evidence="7">
    <location>
        <begin position="384"/>
        <end position="409"/>
    </location>
</feature>
<dbReference type="InterPro" id="IPR043443">
    <property type="entry name" value="FYB1/2-like"/>
</dbReference>
<evidence type="ECO:0000256" key="1">
    <source>
        <dbReference type="ARBA" id="ARBA00022443"/>
    </source>
</evidence>
<feature type="compositionally biased region" description="Polar residues" evidence="7">
    <location>
        <begin position="340"/>
        <end position="355"/>
    </location>
</feature>
<dbReference type="FunFam" id="2.30.30.40:FF:000179">
    <property type="entry name" value="PML-RARA regulated adaptor molecule 1"/>
    <property type="match status" value="1"/>
</dbReference>
<dbReference type="GO" id="GO:0050852">
    <property type="term" value="P:T cell receptor signaling pathway"/>
    <property type="evidence" value="ECO:0007669"/>
    <property type="project" value="TreeGrafter"/>
</dbReference>
<dbReference type="InterPro" id="IPR029294">
    <property type="entry name" value="hSH3"/>
</dbReference>
<feature type="region of interest" description="Disordered" evidence="7">
    <location>
        <begin position="337"/>
        <end position="413"/>
    </location>
</feature>
<comment type="caution">
    <text evidence="9">The sequence shown here is derived from an EMBL/GenBank/DDBJ whole genome shotgun (WGS) entry which is preliminary data.</text>
</comment>
<feature type="region of interest" description="Disordered" evidence="7">
    <location>
        <begin position="69"/>
        <end position="99"/>
    </location>
</feature>
<organism evidence="9 10">
    <name type="scientific">Molossus molossus</name>
    <name type="common">Pallas' mastiff bat</name>
    <name type="synonym">Vespertilio molossus</name>
    <dbReference type="NCBI Taxonomy" id="27622"/>
    <lineage>
        <taxon>Eukaryota</taxon>
        <taxon>Metazoa</taxon>
        <taxon>Chordata</taxon>
        <taxon>Craniata</taxon>
        <taxon>Vertebrata</taxon>
        <taxon>Euteleostomi</taxon>
        <taxon>Mammalia</taxon>
        <taxon>Eutheria</taxon>
        <taxon>Laurasiatheria</taxon>
        <taxon>Chiroptera</taxon>
        <taxon>Yangochiroptera</taxon>
        <taxon>Molossidae</taxon>
        <taxon>Molossus</taxon>
    </lineage>
</organism>
<dbReference type="Gene3D" id="2.30.30.40">
    <property type="entry name" value="SH3 Domains"/>
    <property type="match status" value="1"/>
</dbReference>
<dbReference type="PANTHER" id="PTHR16830:SF11">
    <property type="entry name" value="PML-RARA-REGULATED ADAPTER MOLECULE 1"/>
    <property type="match status" value="1"/>
</dbReference>
<feature type="compositionally biased region" description="Polar residues" evidence="7">
    <location>
        <begin position="146"/>
        <end position="155"/>
    </location>
</feature>
<feature type="compositionally biased region" description="Polar residues" evidence="7">
    <location>
        <begin position="366"/>
        <end position="375"/>
    </location>
</feature>
<keyword evidence="3" id="KW-0446">Lipid-binding</keyword>
<keyword evidence="2" id="KW-0597">Phosphoprotein</keyword>
<dbReference type="EMBL" id="JACASF010000004">
    <property type="protein sequence ID" value="KAF6481610.1"/>
    <property type="molecule type" value="Genomic_DNA"/>
</dbReference>
<evidence type="ECO:0000259" key="8">
    <source>
        <dbReference type="PROSITE" id="PS50002"/>
    </source>
</evidence>
<feature type="domain" description="SH3" evidence="8">
    <location>
        <begin position="517"/>
        <end position="595"/>
    </location>
</feature>
<dbReference type="InParanoid" id="A0A7J8IBJ6"/>
<dbReference type="PROSITE" id="PS50002">
    <property type="entry name" value="SH3"/>
    <property type="match status" value="1"/>
</dbReference>
<keyword evidence="1 6" id="KW-0728">SH3 domain</keyword>
<feature type="region of interest" description="Disordered" evidence="7">
    <location>
        <begin position="1"/>
        <end position="57"/>
    </location>
</feature>
<dbReference type="AlphaFoldDB" id="A0A7J8IBJ6"/>
<dbReference type="PANTHER" id="PTHR16830">
    <property type="entry name" value="SH2 CONTAINING ADAPTOR PRAM-1 RELATED"/>
    <property type="match status" value="1"/>
</dbReference>
<dbReference type="Pfam" id="PF14603">
    <property type="entry name" value="hSH3"/>
    <property type="match status" value="1"/>
</dbReference>
<feature type="region of interest" description="Disordered" evidence="7">
    <location>
        <begin position="466"/>
        <end position="502"/>
    </location>
</feature>